<comment type="cofactor">
    <cofactor evidence="1">
        <name>Cu(2+)</name>
        <dbReference type="ChEBI" id="CHEBI:29036"/>
    </cofactor>
</comment>
<keyword evidence="7" id="KW-0503">Monooxygenase</keyword>
<dbReference type="EC" id="1.14.18.1" evidence="3"/>
<evidence type="ECO:0000256" key="3">
    <source>
        <dbReference type="ARBA" id="ARBA00011906"/>
    </source>
</evidence>
<dbReference type="InterPro" id="IPR008922">
    <property type="entry name" value="Di-copper_centre_dom_sf"/>
</dbReference>
<evidence type="ECO:0000256" key="4">
    <source>
        <dbReference type="ARBA" id="ARBA00022723"/>
    </source>
</evidence>
<feature type="signal peptide" evidence="11">
    <location>
        <begin position="1"/>
        <end position="24"/>
    </location>
</feature>
<comment type="catalytic activity">
    <reaction evidence="10">
        <text>L-tyrosine + O2 = L-dopaquinone + H2O</text>
        <dbReference type="Rhea" id="RHEA:18117"/>
        <dbReference type="ChEBI" id="CHEBI:15377"/>
        <dbReference type="ChEBI" id="CHEBI:15379"/>
        <dbReference type="ChEBI" id="CHEBI:57924"/>
        <dbReference type="ChEBI" id="CHEBI:58315"/>
        <dbReference type="EC" id="1.14.18.1"/>
    </reaction>
</comment>
<dbReference type="PANTHER" id="PTHR11474:SF76">
    <property type="entry name" value="SHKT DOMAIN-CONTAINING PROTEIN"/>
    <property type="match status" value="1"/>
</dbReference>
<evidence type="ECO:0000313" key="14">
    <source>
        <dbReference type="Proteomes" id="UP000326924"/>
    </source>
</evidence>
<evidence type="ECO:0000256" key="8">
    <source>
        <dbReference type="ARBA" id="ARBA00023101"/>
    </source>
</evidence>
<proteinExistence type="inferred from homology"/>
<dbReference type="Pfam" id="PF00264">
    <property type="entry name" value="Tyrosinase"/>
    <property type="match status" value="1"/>
</dbReference>
<dbReference type="EMBL" id="VXIS01000265">
    <property type="protein sequence ID" value="KAA8895432.1"/>
    <property type="molecule type" value="Genomic_DNA"/>
</dbReference>
<comment type="similarity">
    <text evidence="2">Belongs to the tyrosinase family.</text>
</comment>
<keyword evidence="14" id="KW-1185">Reference proteome</keyword>
<feature type="domain" description="Tyrosinase copper-binding" evidence="12">
    <location>
        <begin position="318"/>
        <end position="329"/>
    </location>
</feature>
<evidence type="ECO:0000259" key="12">
    <source>
        <dbReference type="PROSITE" id="PS00498"/>
    </source>
</evidence>
<keyword evidence="5" id="KW-0560">Oxidoreductase</keyword>
<organism evidence="13 14">
    <name type="scientific">Sphaerosporella brunnea</name>
    <dbReference type="NCBI Taxonomy" id="1250544"/>
    <lineage>
        <taxon>Eukaryota</taxon>
        <taxon>Fungi</taxon>
        <taxon>Dikarya</taxon>
        <taxon>Ascomycota</taxon>
        <taxon>Pezizomycotina</taxon>
        <taxon>Pezizomycetes</taxon>
        <taxon>Pezizales</taxon>
        <taxon>Pyronemataceae</taxon>
        <taxon>Sphaerosporella</taxon>
    </lineage>
</organism>
<name>A0A5J5EI82_9PEZI</name>
<dbReference type="PRINTS" id="PR00092">
    <property type="entry name" value="TYROSINASE"/>
</dbReference>
<dbReference type="InterPro" id="IPR002227">
    <property type="entry name" value="Tyrosinase_Cu-bd"/>
</dbReference>
<evidence type="ECO:0000256" key="2">
    <source>
        <dbReference type="ARBA" id="ARBA00009928"/>
    </source>
</evidence>
<dbReference type="SUPFAM" id="SSF48056">
    <property type="entry name" value="Di-copper centre-containing domain"/>
    <property type="match status" value="1"/>
</dbReference>
<dbReference type="InterPro" id="IPR041640">
    <property type="entry name" value="Tyrosinase_C"/>
</dbReference>
<protein>
    <recommendedName>
        <fullName evidence="3">tyrosinase</fullName>
        <ecNumber evidence="3">1.14.18.1</ecNumber>
    </recommendedName>
</protein>
<accession>A0A5J5EI82</accession>
<evidence type="ECO:0000256" key="6">
    <source>
        <dbReference type="ARBA" id="ARBA00023008"/>
    </source>
</evidence>
<evidence type="ECO:0000313" key="13">
    <source>
        <dbReference type="EMBL" id="KAA8895432.1"/>
    </source>
</evidence>
<keyword evidence="4" id="KW-0479">Metal-binding</keyword>
<evidence type="ECO:0000256" key="10">
    <source>
        <dbReference type="ARBA" id="ARBA00048881"/>
    </source>
</evidence>
<dbReference type="AlphaFoldDB" id="A0A5J5EI82"/>
<dbReference type="PROSITE" id="PS00498">
    <property type="entry name" value="TYROSINASE_2"/>
    <property type="match status" value="1"/>
</dbReference>
<dbReference type="PANTHER" id="PTHR11474">
    <property type="entry name" value="TYROSINASE FAMILY MEMBER"/>
    <property type="match status" value="1"/>
</dbReference>
<dbReference type="OrthoDB" id="6132182at2759"/>
<dbReference type="Pfam" id="PF18132">
    <property type="entry name" value="Tyrosinase_C"/>
    <property type="match status" value="1"/>
</dbReference>
<evidence type="ECO:0000256" key="9">
    <source>
        <dbReference type="ARBA" id="ARBA00048233"/>
    </source>
</evidence>
<dbReference type="InterPro" id="IPR050316">
    <property type="entry name" value="Tyrosinase/Hemocyanin"/>
</dbReference>
<keyword evidence="6" id="KW-0186">Copper</keyword>
<comment type="caution">
    <text evidence="13">The sequence shown here is derived from an EMBL/GenBank/DDBJ whole genome shotgun (WGS) entry which is preliminary data.</text>
</comment>
<dbReference type="GO" id="GO:0004503">
    <property type="term" value="F:tyrosinase activity"/>
    <property type="evidence" value="ECO:0007669"/>
    <property type="project" value="UniProtKB-EC"/>
</dbReference>
<sequence length="733" mass="80602">MKFSSFVAMATTSAVALFSYSVEAQQPVPNFYPVRGAITWTNSVVRRLPVQTLASDRPDIYNMFLLALIDMQTNKLETDPLSYYQLSGIHGVPYIPWQETSVSTQDTSTGYCTHNSVLFATWHRPYLALFEERLVKHAIYVASKFTGSQAGRYRSAARNVRLPYWDWAATDLQARLPAQLKSTTVTVTRPGAGGVPETVSVTNPLREYRFRDDNLRNQYFSFQFQNSAFTRRQPPDSSLSSSNNAAVDAVMNRDYSSRRSATYALFSIPNFSDFSGTMRNTNGSPNAWNSVESVHNGVHVNCGGQWGHMTAVAYSAFDPVFWMHHCNIDRLIAMYQAVNPGSVIQPRPASGTFARQVSSSDVDTINTPLAPFRHPNGQYYTSQDVSTADSIWNFGYQYTEVPVSFRGNPSGLAAFTTSQINALYRDSSSSNKKRDVAYKRREWVCHMTYDNNELPSTSSIEIYFDKPNGSAPSGTGYLPKPTDAPKYHNGTTIPKSSVSDDAFYCGSASTLRDPGAKHMMSMNVTGAVYMSDALLEAGCPSLEPADVVPFLKERLQWVIRVGGVEEYPLSKTPSLKVGVSSSDVDYPAEDTKLPVWGEFETHYDVTDLKVCGFTLKDKGLVDSVVAPVVDAAYSVVSDIAGAIPTHVPIFGGSPSSSCTEEAATATHVYKPTSTPVYHHQPSETPSSTCTDEIHAQPTEYVPVEKASTIWVTSYTTVCPATCTPEATPTLAAY</sequence>
<evidence type="ECO:0000256" key="1">
    <source>
        <dbReference type="ARBA" id="ARBA00001973"/>
    </source>
</evidence>
<evidence type="ECO:0000256" key="7">
    <source>
        <dbReference type="ARBA" id="ARBA00023033"/>
    </source>
</evidence>
<dbReference type="GO" id="GO:0042438">
    <property type="term" value="P:melanin biosynthetic process"/>
    <property type="evidence" value="ECO:0007669"/>
    <property type="project" value="UniProtKB-KW"/>
</dbReference>
<feature type="chain" id="PRO_5023858294" description="tyrosinase" evidence="11">
    <location>
        <begin position="25"/>
        <end position="733"/>
    </location>
</feature>
<keyword evidence="8" id="KW-0470">Melanin biosynthesis</keyword>
<dbReference type="Gene3D" id="1.10.1280.10">
    <property type="entry name" value="Di-copper center containing domain from catechol oxidase"/>
    <property type="match status" value="1"/>
</dbReference>
<evidence type="ECO:0000256" key="11">
    <source>
        <dbReference type="SAM" id="SignalP"/>
    </source>
</evidence>
<gene>
    <name evidence="13" type="ORF">FN846DRAFT_969802</name>
</gene>
<reference evidence="13 14" key="1">
    <citation type="submission" date="2019-09" db="EMBL/GenBank/DDBJ databases">
        <title>Draft genome of the ectomycorrhizal ascomycete Sphaerosporella brunnea.</title>
        <authorList>
            <consortium name="DOE Joint Genome Institute"/>
            <person name="Benucci G.M."/>
            <person name="Marozzi G."/>
            <person name="Antonielli L."/>
            <person name="Sanchez S."/>
            <person name="Marco P."/>
            <person name="Wang X."/>
            <person name="Falini L.B."/>
            <person name="Barry K."/>
            <person name="Haridas S."/>
            <person name="Lipzen A."/>
            <person name="Labutti K."/>
            <person name="Grigoriev I.V."/>
            <person name="Murat C."/>
            <person name="Martin F."/>
            <person name="Albertini E."/>
            <person name="Donnini D."/>
            <person name="Bonito G."/>
        </authorList>
    </citation>
    <scope>NUCLEOTIDE SEQUENCE [LARGE SCALE GENOMIC DNA]</scope>
    <source>
        <strain evidence="13 14">Sb_GMNB300</strain>
    </source>
</reference>
<evidence type="ECO:0000256" key="5">
    <source>
        <dbReference type="ARBA" id="ARBA00023002"/>
    </source>
</evidence>
<dbReference type="Proteomes" id="UP000326924">
    <property type="component" value="Unassembled WGS sequence"/>
</dbReference>
<keyword evidence="11" id="KW-0732">Signal</keyword>
<dbReference type="GO" id="GO:0046872">
    <property type="term" value="F:metal ion binding"/>
    <property type="evidence" value="ECO:0007669"/>
    <property type="project" value="UniProtKB-KW"/>
</dbReference>
<comment type="catalytic activity">
    <reaction evidence="9">
        <text>2 L-dopa + O2 = 2 L-dopaquinone + 2 H2O</text>
        <dbReference type="Rhea" id="RHEA:34287"/>
        <dbReference type="ChEBI" id="CHEBI:15377"/>
        <dbReference type="ChEBI" id="CHEBI:15379"/>
        <dbReference type="ChEBI" id="CHEBI:57504"/>
        <dbReference type="ChEBI" id="CHEBI:57924"/>
        <dbReference type="EC" id="1.14.18.1"/>
    </reaction>
</comment>
<dbReference type="InParanoid" id="A0A5J5EI82"/>